<dbReference type="InterPro" id="IPR008969">
    <property type="entry name" value="CarboxyPept-like_regulatory"/>
</dbReference>
<dbReference type="Pfam" id="PF13715">
    <property type="entry name" value="CarbopepD_reg_2"/>
    <property type="match status" value="1"/>
</dbReference>
<evidence type="ECO:0000313" key="2">
    <source>
        <dbReference type="EMBL" id="MCJ8209341.1"/>
    </source>
</evidence>
<gene>
    <name evidence="2" type="ORF">MUY27_06445</name>
</gene>
<evidence type="ECO:0000256" key="1">
    <source>
        <dbReference type="SAM" id="SignalP"/>
    </source>
</evidence>
<dbReference type="Gene3D" id="2.60.40.1120">
    <property type="entry name" value="Carboxypeptidase-like, regulatory domain"/>
    <property type="match status" value="1"/>
</dbReference>
<name>A0A9X2B8D0_9SPHI</name>
<evidence type="ECO:0000313" key="3">
    <source>
        <dbReference type="Proteomes" id="UP001139450"/>
    </source>
</evidence>
<dbReference type="EMBL" id="JALJEJ010000002">
    <property type="protein sequence ID" value="MCJ8209341.1"/>
    <property type="molecule type" value="Genomic_DNA"/>
</dbReference>
<reference evidence="2" key="1">
    <citation type="submission" date="2022-04" db="EMBL/GenBank/DDBJ databases">
        <title>Mucilaginibacter sp. RS28 isolated from freshwater.</title>
        <authorList>
            <person name="Ko S.-R."/>
        </authorList>
    </citation>
    <scope>NUCLEOTIDE SEQUENCE</scope>
    <source>
        <strain evidence="2">RS28</strain>
    </source>
</reference>
<dbReference type="RefSeq" id="WP_245129171.1">
    <property type="nucleotide sequence ID" value="NZ_JALJEJ010000002.1"/>
</dbReference>
<proteinExistence type="predicted"/>
<feature type="signal peptide" evidence="1">
    <location>
        <begin position="1"/>
        <end position="19"/>
    </location>
</feature>
<organism evidence="2 3">
    <name type="scientific">Mucilaginibacter straminoryzae</name>
    <dbReference type="NCBI Taxonomy" id="2932774"/>
    <lineage>
        <taxon>Bacteria</taxon>
        <taxon>Pseudomonadati</taxon>
        <taxon>Bacteroidota</taxon>
        <taxon>Sphingobacteriia</taxon>
        <taxon>Sphingobacteriales</taxon>
        <taxon>Sphingobacteriaceae</taxon>
        <taxon>Mucilaginibacter</taxon>
    </lineage>
</organism>
<keyword evidence="3" id="KW-1185">Reference proteome</keyword>
<dbReference type="GO" id="GO:0004180">
    <property type="term" value="F:carboxypeptidase activity"/>
    <property type="evidence" value="ECO:0007669"/>
    <property type="project" value="UniProtKB-KW"/>
</dbReference>
<feature type="chain" id="PRO_5040833822" evidence="1">
    <location>
        <begin position="20"/>
        <end position="817"/>
    </location>
</feature>
<keyword evidence="2" id="KW-0378">Hydrolase</keyword>
<keyword evidence="2" id="KW-0645">Protease</keyword>
<dbReference type="InterPro" id="IPR043741">
    <property type="entry name" value="DUF5686"/>
</dbReference>
<comment type="caution">
    <text evidence="2">The sequence shown here is derived from an EMBL/GenBank/DDBJ whole genome shotgun (WGS) entry which is preliminary data.</text>
</comment>
<dbReference type="AlphaFoldDB" id="A0A9X2B8D0"/>
<dbReference type="Proteomes" id="UP001139450">
    <property type="component" value="Unassembled WGS sequence"/>
</dbReference>
<keyword evidence="2" id="KW-0121">Carboxypeptidase</keyword>
<keyword evidence="1" id="KW-0732">Signal</keyword>
<sequence length="817" mass="93698">MKIRLSLFLFLSISLQAFAQQFTISGTITDESGQAIPFATVVIRNATKGTSANAEGKFTLSVAAGKYELQFRAIGYTQHIQLVEIHADQILNVKLNSASYQLKDVVVRPGAEDPAYEIIRQAQRKRKTYLQQVNSYSCRVYIKGLQRLLAAPKKFLGRDIDQLAKRIGLDSNRRGILYLSESESKLDFMKPDSYHEEMISSKVSGSNRAFSFNRASDQRVDLYENYQNWPDLCNRPLVSPIADNALNFYNYKWLGTIEENGETINKIQLWPKHSFDAAFTGTIYITENSWRLHSYDLTITKSANLKLVDTLKISEQYLPVNPKVWMPATLRFEFTGGLFGFRFGGYFVSVYRDYDIEPLLNKKTFAEVMRITAGVNKKDSLYWEQQRPIPLTDEEILDYKKKGTLARKRESKAYQDSLDKANNTVTPKKVILTGVAIRNRWEKKQLYFNPLLTSLLYNTVEGFAINYGAYYTRQIDSTSNKYLRVNGNIRYGFSNHMLNGMLSATMPVKNYDIGFSGGTDMVDMNNTEPVTTFSNSYNSLLRKRNLQKLYEKRFASVWAAHRITGGWLASASAEFADRQWYPNTNYFSILYQQKKYTSNNPFTPDADLPVFPQNQSFKINITTSYDFSNQYVTYPSGRYYLPSNYPKIEVSYTKAIKNIFGSDASYNLLTAGVSKSALSLGTWGRSSFYIGGGKFFNRSAIYYTDYVHFLGDADLSYRVSPRRYLLLDLYKYSTPDKYLEGHFEHNFSGLFLNEVPLIRKLKLQEIVNFNYLSTQSLKNYFEVAGGVQYLNMRLMFARSFHGGTKVESGFRFGVIIP</sequence>
<accession>A0A9X2B8D0</accession>
<dbReference type="Pfam" id="PF18939">
    <property type="entry name" value="DUF5686"/>
    <property type="match status" value="1"/>
</dbReference>
<dbReference type="SUPFAM" id="SSF49464">
    <property type="entry name" value="Carboxypeptidase regulatory domain-like"/>
    <property type="match status" value="1"/>
</dbReference>
<protein>
    <submittedName>
        <fullName evidence="2">DUF5686 and carboxypeptidase regulatory-like domain-containing protein</fullName>
    </submittedName>
</protein>